<gene>
    <name evidence="3" type="ORF">JK364_40525</name>
</gene>
<protein>
    <submittedName>
        <fullName evidence="3">Aspartate ammonia-lyase</fullName>
    </submittedName>
</protein>
<keyword evidence="4" id="KW-1185">Reference proteome</keyword>
<dbReference type="PANTHER" id="PTHR42696:SF2">
    <property type="entry name" value="ASPARTATE AMMONIA-LYASE"/>
    <property type="match status" value="1"/>
</dbReference>
<dbReference type="Pfam" id="PF00206">
    <property type="entry name" value="Lyase_1"/>
    <property type="match status" value="1"/>
</dbReference>
<proteinExistence type="predicted"/>
<name>A0ABS1Q1R1_9ACTN</name>
<dbReference type="InterPro" id="IPR000362">
    <property type="entry name" value="Fumarate_lyase_fam"/>
</dbReference>
<dbReference type="Proteomes" id="UP000621510">
    <property type="component" value="Unassembled WGS sequence"/>
</dbReference>
<feature type="domain" description="Fumarate lyase N-terminal" evidence="2">
    <location>
        <begin position="31"/>
        <end position="329"/>
    </location>
</feature>
<dbReference type="PROSITE" id="PS00163">
    <property type="entry name" value="FUMARATE_LYASES"/>
    <property type="match status" value="1"/>
</dbReference>
<dbReference type="SUPFAM" id="SSF48557">
    <property type="entry name" value="L-aspartase-like"/>
    <property type="match status" value="1"/>
</dbReference>
<dbReference type="InterPro" id="IPR008948">
    <property type="entry name" value="L-Aspartase-like"/>
</dbReference>
<dbReference type="InterPro" id="IPR020557">
    <property type="entry name" value="Fumarate_lyase_CS"/>
</dbReference>
<dbReference type="PRINTS" id="PR00149">
    <property type="entry name" value="FUMRATELYASE"/>
</dbReference>
<accession>A0ABS1Q1R1</accession>
<dbReference type="InterPro" id="IPR051546">
    <property type="entry name" value="Aspartate_Ammonia-Lyase"/>
</dbReference>
<evidence type="ECO:0000256" key="1">
    <source>
        <dbReference type="ARBA" id="ARBA00023239"/>
    </source>
</evidence>
<keyword evidence="1" id="KW-0456">Lyase</keyword>
<dbReference type="PANTHER" id="PTHR42696">
    <property type="entry name" value="ASPARTATE AMMONIA-LYASE"/>
    <property type="match status" value="1"/>
</dbReference>
<dbReference type="InterPro" id="IPR024083">
    <property type="entry name" value="Fumarase/histidase_N"/>
</dbReference>
<dbReference type="RefSeq" id="WP_201856429.1">
    <property type="nucleotide sequence ID" value="NZ_JAERRG010000024.1"/>
</dbReference>
<comment type="caution">
    <text evidence="3">The sequence shown here is derived from an EMBL/GenBank/DDBJ whole genome shotgun (WGS) entry which is preliminary data.</text>
</comment>
<evidence type="ECO:0000259" key="2">
    <source>
        <dbReference type="Pfam" id="PF00206"/>
    </source>
</evidence>
<dbReference type="EMBL" id="JAERRG010000024">
    <property type="protein sequence ID" value="MBL1118611.1"/>
    <property type="molecule type" value="Genomic_DNA"/>
</dbReference>
<reference evidence="3 4" key="1">
    <citation type="submission" date="2021-01" db="EMBL/GenBank/DDBJ databases">
        <title>WGS of actinomycetes isolated from Thailand.</title>
        <authorList>
            <person name="Thawai C."/>
        </authorList>
    </citation>
    <scope>NUCLEOTIDE SEQUENCE [LARGE SCALE GENOMIC DNA]</scope>
    <source>
        <strain evidence="3 4">CA3R110</strain>
    </source>
</reference>
<evidence type="ECO:0000313" key="3">
    <source>
        <dbReference type="EMBL" id="MBL1118611.1"/>
    </source>
</evidence>
<evidence type="ECO:0000313" key="4">
    <source>
        <dbReference type="Proteomes" id="UP000621510"/>
    </source>
</evidence>
<organism evidence="3 4">
    <name type="scientific">Streptomyces endocoffeicus</name>
    <dbReference type="NCBI Taxonomy" id="2898945"/>
    <lineage>
        <taxon>Bacteria</taxon>
        <taxon>Bacillati</taxon>
        <taxon>Actinomycetota</taxon>
        <taxon>Actinomycetes</taxon>
        <taxon>Kitasatosporales</taxon>
        <taxon>Streptomycetaceae</taxon>
        <taxon>Streptomyces</taxon>
    </lineage>
</organism>
<dbReference type="Gene3D" id="1.10.275.10">
    <property type="entry name" value="Fumarase/aspartase (N-terminal domain)"/>
    <property type="match status" value="1"/>
</dbReference>
<dbReference type="InterPro" id="IPR022761">
    <property type="entry name" value="Fumarate_lyase_N"/>
</dbReference>
<dbReference type="Gene3D" id="1.20.200.10">
    <property type="entry name" value="Fumarase/aspartase (Central domain)"/>
    <property type="match status" value="1"/>
</dbReference>
<sequence length="416" mass="43452">MSERIDTETPMWGKVTSLALQNSPAHGLRLWDLPEFIRAFAEVKHAAAHANRTMGLLDDTRASAIADAAVDVARGGLLRQFPLRVVATGGGTATNMNVNEVLAARAGRHLPADVSLDIHPNDHVNRSQSSNDAYPTAVKILLSRQALDVAAALRDLAGSFRRQAERHDGLRRLGRTAWQDAVMVSVSDMHEAHATAADRFAAQFEAAAQTLHVVPLGGTVLGTGVGAPDGFTQSVVEQLAGITGLPLTPSACPADAFAHADGYATLADIAARCAAILAKQCEDLRILSSGPNGGLSEIKLPTLQPGSSIMPGKVNPVVPTMVIQASFSIRAAATAVGMAVVVGEPDINPNTPAVVASLSPALTELAAVIPVFIDKCVDGIAWNRERLAALAARPFDSLITEAEEAGYDVVADSTVS</sequence>